<dbReference type="PANTHER" id="PTHR30505">
    <property type="entry name" value="FRUCTOSE-LIKE PERMEASE"/>
    <property type="match status" value="1"/>
</dbReference>
<keyword evidence="3" id="KW-0762">Sugar transport</keyword>
<keyword evidence="5" id="KW-0598">Phosphotransferase system</keyword>
<dbReference type="EMBL" id="DXEM01000026">
    <property type="protein sequence ID" value="HIX67945.1"/>
    <property type="molecule type" value="Genomic_DNA"/>
</dbReference>
<evidence type="ECO:0000256" key="1">
    <source>
        <dbReference type="ARBA" id="ARBA00022448"/>
    </source>
</evidence>
<dbReference type="GO" id="GO:0016301">
    <property type="term" value="F:kinase activity"/>
    <property type="evidence" value="ECO:0007669"/>
    <property type="project" value="UniProtKB-KW"/>
</dbReference>
<dbReference type="CDD" id="cd05569">
    <property type="entry name" value="PTS_IIB_fructose"/>
    <property type="match status" value="1"/>
</dbReference>
<comment type="caution">
    <text evidence="8">The sequence shown here is derived from an EMBL/GenBank/DDBJ whole genome shotgun (WGS) entry which is preliminary data.</text>
</comment>
<evidence type="ECO:0000256" key="6">
    <source>
        <dbReference type="ARBA" id="ARBA00022777"/>
    </source>
</evidence>
<dbReference type="InterPro" id="IPR003353">
    <property type="entry name" value="PTS_IIB_fruc"/>
</dbReference>
<dbReference type="Proteomes" id="UP000886721">
    <property type="component" value="Unassembled WGS sequence"/>
</dbReference>
<reference evidence="8" key="1">
    <citation type="journal article" date="2021" name="PeerJ">
        <title>Extensive microbial diversity within the chicken gut microbiome revealed by metagenomics and culture.</title>
        <authorList>
            <person name="Gilroy R."/>
            <person name="Ravi A."/>
            <person name="Getino M."/>
            <person name="Pursley I."/>
            <person name="Horton D.L."/>
            <person name="Alikhan N.F."/>
            <person name="Baker D."/>
            <person name="Gharbi K."/>
            <person name="Hall N."/>
            <person name="Watson M."/>
            <person name="Adriaenssens E.M."/>
            <person name="Foster-Nyarko E."/>
            <person name="Jarju S."/>
            <person name="Secka A."/>
            <person name="Antonio M."/>
            <person name="Oren A."/>
            <person name="Chaudhuri R.R."/>
            <person name="La Ragione R."/>
            <person name="Hildebrand F."/>
            <person name="Pallen M.J."/>
        </authorList>
    </citation>
    <scope>NUCLEOTIDE SEQUENCE</scope>
    <source>
        <strain evidence="8">CHK191-13928</strain>
    </source>
</reference>
<evidence type="ECO:0000256" key="3">
    <source>
        <dbReference type="ARBA" id="ARBA00022597"/>
    </source>
</evidence>
<dbReference type="InterPro" id="IPR013011">
    <property type="entry name" value="PTS_EIIB_2"/>
</dbReference>
<dbReference type="GO" id="GO:0090563">
    <property type="term" value="F:protein-phosphocysteine-sugar phosphotransferase activity"/>
    <property type="evidence" value="ECO:0007669"/>
    <property type="project" value="TreeGrafter"/>
</dbReference>
<evidence type="ECO:0000256" key="5">
    <source>
        <dbReference type="ARBA" id="ARBA00022683"/>
    </source>
</evidence>
<feature type="domain" description="PTS EIIB type-2" evidence="7">
    <location>
        <begin position="1"/>
        <end position="99"/>
    </location>
</feature>
<accession>A0A9D2B974</accession>
<dbReference type="PANTHER" id="PTHR30505:SF0">
    <property type="entry name" value="FRUCTOSE-LIKE PTS SYSTEM EIIBC COMPONENT-RELATED"/>
    <property type="match status" value="1"/>
</dbReference>
<dbReference type="InterPro" id="IPR050864">
    <property type="entry name" value="Bacterial_PTS_Sugar_Transport"/>
</dbReference>
<dbReference type="InterPro" id="IPR036095">
    <property type="entry name" value="PTS_EIIB-like_sf"/>
</dbReference>
<evidence type="ECO:0000256" key="2">
    <source>
        <dbReference type="ARBA" id="ARBA00022553"/>
    </source>
</evidence>
<dbReference type="Pfam" id="PF02302">
    <property type="entry name" value="PTS_IIB"/>
    <property type="match status" value="1"/>
</dbReference>
<keyword evidence="1" id="KW-0813">Transport</keyword>
<dbReference type="GO" id="GO:0022877">
    <property type="term" value="F:protein-N(PI)-phosphohistidine-fructose phosphotransferase system transporter activity"/>
    <property type="evidence" value="ECO:0007669"/>
    <property type="project" value="InterPro"/>
</dbReference>
<evidence type="ECO:0000313" key="8">
    <source>
        <dbReference type="EMBL" id="HIX67945.1"/>
    </source>
</evidence>
<dbReference type="GO" id="GO:0005886">
    <property type="term" value="C:plasma membrane"/>
    <property type="evidence" value="ECO:0007669"/>
    <property type="project" value="TreeGrafter"/>
</dbReference>
<dbReference type="Gene3D" id="3.40.50.2300">
    <property type="match status" value="1"/>
</dbReference>
<dbReference type="NCBIfam" id="TIGR00829">
    <property type="entry name" value="FRU"/>
    <property type="match status" value="1"/>
</dbReference>
<protein>
    <submittedName>
        <fullName evidence="8">Fructose PTS transporter subunit IIB</fullName>
        <ecNumber evidence="8">2.7.1.202</ecNumber>
    </submittedName>
</protein>
<sequence length="99" mass="10888">MKVVAVTSCATGIAHTYMAAEAILKICKEKGYECKVEKQGALGIEDKLKSRDIKAADLIVFANDVGISKSERFKGYEDKILQTKPHDVIKDPSIIFGEK</sequence>
<proteinExistence type="predicted"/>
<evidence type="ECO:0000313" key="9">
    <source>
        <dbReference type="Proteomes" id="UP000886721"/>
    </source>
</evidence>
<keyword evidence="6" id="KW-0418">Kinase</keyword>
<dbReference type="InterPro" id="IPR003501">
    <property type="entry name" value="PTS_EIIB_2/3"/>
</dbReference>
<keyword evidence="2" id="KW-0597">Phosphoprotein</keyword>
<dbReference type="GO" id="GO:0009401">
    <property type="term" value="P:phosphoenolpyruvate-dependent sugar phosphotransferase system"/>
    <property type="evidence" value="ECO:0007669"/>
    <property type="project" value="UniProtKB-KW"/>
</dbReference>
<keyword evidence="4 8" id="KW-0808">Transferase</keyword>
<reference evidence="8" key="2">
    <citation type="submission" date="2021-04" db="EMBL/GenBank/DDBJ databases">
        <authorList>
            <person name="Gilroy R."/>
        </authorList>
    </citation>
    <scope>NUCLEOTIDE SEQUENCE</scope>
    <source>
        <strain evidence="8">CHK191-13928</strain>
    </source>
</reference>
<dbReference type="PROSITE" id="PS51099">
    <property type="entry name" value="PTS_EIIB_TYPE_2"/>
    <property type="match status" value="1"/>
</dbReference>
<name>A0A9D2B974_9FIRM</name>
<dbReference type="SUPFAM" id="SSF52794">
    <property type="entry name" value="PTS system IIB component-like"/>
    <property type="match status" value="1"/>
</dbReference>
<dbReference type="AlphaFoldDB" id="A0A9D2B974"/>
<gene>
    <name evidence="8" type="ORF">H9735_07520</name>
</gene>
<evidence type="ECO:0000259" key="7">
    <source>
        <dbReference type="PROSITE" id="PS51099"/>
    </source>
</evidence>
<evidence type="ECO:0000256" key="4">
    <source>
        <dbReference type="ARBA" id="ARBA00022679"/>
    </source>
</evidence>
<organism evidence="8 9">
    <name type="scientific">Candidatus Anaerostipes excrementavium</name>
    <dbReference type="NCBI Taxonomy" id="2838463"/>
    <lineage>
        <taxon>Bacteria</taxon>
        <taxon>Bacillati</taxon>
        <taxon>Bacillota</taxon>
        <taxon>Clostridia</taxon>
        <taxon>Lachnospirales</taxon>
        <taxon>Lachnospiraceae</taxon>
        <taxon>Anaerostipes</taxon>
    </lineage>
</organism>
<dbReference type="EC" id="2.7.1.202" evidence="8"/>